<dbReference type="Pfam" id="PF07883">
    <property type="entry name" value="Cupin_2"/>
    <property type="match status" value="1"/>
</dbReference>
<organism evidence="2 3">
    <name type="scientific">Flavobacterium columnare</name>
    <dbReference type="NCBI Taxonomy" id="996"/>
    <lineage>
        <taxon>Bacteria</taxon>
        <taxon>Pseudomonadati</taxon>
        <taxon>Bacteroidota</taxon>
        <taxon>Flavobacteriia</taxon>
        <taxon>Flavobacteriales</taxon>
        <taxon>Flavobacteriaceae</taxon>
        <taxon>Flavobacterium</taxon>
    </lineage>
</organism>
<dbReference type="Proteomes" id="UP000198034">
    <property type="component" value="Unassembled WGS sequence"/>
</dbReference>
<reference evidence="2 3" key="1">
    <citation type="journal article" date="2017" name="Infect. Genet. Evol.">
        <title>Comparative genome analysis of fish pathogen Flavobacterium columnare reveals extensive sequence diversity within the species.</title>
        <authorList>
            <person name="Kayansamruaj P."/>
            <person name="Dong H.T."/>
            <person name="Hirono I."/>
            <person name="Kondo H."/>
            <person name="Senapin S."/>
            <person name="Rodkhum C."/>
        </authorList>
    </citation>
    <scope>NUCLEOTIDE SEQUENCE [LARGE SCALE GENOMIC DNA]</scope>
    <source>
        <strain evidence="2 3">1214</strain>
    </source>
</reference>
<dbReference type="InterPro" id="IPR011051">
    <property type="entry name" value="RmlC_Cupin_sf"/>
</dbReference>
<dbReference type="SUPFAM" id="SSF51182">
    <property type="entry name" value="RmlC-like cupins"/>
    <property type="match status" value="1"/>
</dbReference>
<feature type="domain" description="Cupin type-2" evidence="1">
    <location>
        <begin position="44"/>
        <end position="112"/>
    </location>
</feature>
<dbReference type="EMBL" id="MTCY01000048">
    <property type="protein sequence ID" value="OWP75088.1"/>
    <property type="molecule type" value="Genomic_DNA"/>
</dbReference>
<sequence>MKNTAKELQSIPIESTDINTIREVYNFTRTIEGKELSSFNLIRFIVNPDSLSDLDRHEAKEYWYFAKGNGLLYINGNEVQAKEGEVYFFDSLVTHQVKNLSHETNLEILSIWW</sequence>
<evidence type="ECO:0000313" key="3">
    <source>
        <dbReference type="Proteomes" id="UP000198034"/>
    </source>
</evidence>
<dbReference type="OrthoDB" id="9814751at2"/>
<gene>
    <name evidence="2" type="ORF">BWK62_12785</name>
</gene>
<evidence type="ECO:0000259" key="1">
    <source>
        <dbReference type="Pfam" id="PF07883"/>
    </source>
</evidence>
<name>A0A246G8C6_9FLAO</name>
<evidence type="ECO:0000313" key="2">
    <source>
        <dbReference type="EMBL" id="OWP75088.1"/>
    </source>
</evidence>
<accession>A0A246G8C6</accession>
<dbReference type="InterPro" id="IPR014710">
    <property type="entry name" value="RmlC-like_jellyroll"/>
</dbReference>
<proteinExistence type="predicted"/>
<dbReference type="AlphaFoldDB" id="A0A246G8C6"/>
<comment type="caution">
    <text evidence="2">The sequence shown here is derived from an EMBL/GenBank/DDBJ whole genome shotgun (WGS) entry which is preliminary data.</text>
</comment>
<dbReference type="Gene3D" id="2.60.120.10">
    <property type="entry name" value="Jelly Rolls"/>
    <property type="match status" value="1"/>
</dbReference>
<protein>
    <recommendedName>
        <fullName evidence="1">Cupin type-2 domain-containing protein</fullName>
    </recommendedName>
</protein>
<dbReference type="InterPro" id="IPR013096">
    <property type="entry name" value="Cupin_2"/>
</dbReference>